<evidence type="ECO:0000256" key="2">
    <source>
        <dbReference type="ARBA" id="ARBA00022692"/>
    </source>
</evidence>
<dbReference type="PANTHER" id="PTHR35042">
    <property type="entry name" value="ANTHRONE OXYGENASE ENCC"/>
    <property type="match status" value="1"/>
</dbReference>
<organism evidence="7 8">
    <name type="scientific">Viridothelium virens</name>
    <name type="common">Speckled blister lichen</name>
    <name type="synonym">Trypethelium virens</name>
    <dbReference type="NCBI Taxonomy" id="1048519"/>
    <lineage>
        <taxon>Eukaryota</taxon>
        <taxon>Fungi</taxon>
        <taxon>Dikarya</taxon>
        <taxon>Ascomycota</taxon>
        <taxon>Pezizomycotina</taxon>
        <taxon>Dothideomycetes</taxon>
        <taxon>Dothideomycetes incertae sedis</taxon>
        <taxon>Trypetheliales</taxon>
        <taxon>Trypetheliaceae</taxon>
        <taxon>Viridothelium</taxon>
    </lineage>
</organism>
<proteinExistence type="inferred from homology"/>
<keyword evidence="3 6" id="KW-1133">Transmembrane helix</keyword>
<dbReference type="GO" id="GO:0016020">
    <property type="term" value="C:membrane"/>
    <property type="evidence" value="ECO:0007669"/>
    <property type="project" value="UniProtKB-SubCell"/>
</dbReference>
<keyword evidence="2 6" id="KW-0812">Transmembrane</keyword>
<reference evidence="7" key="1">
    <citation type="journal article" date="2020" name="Stud. Mycol.">
        <title>101 Dothideomycetes genomes: a test case for predicting lifestyles and emergence of pathogens.</title>
        <authorList>
            <person name="Haridas S."/>
            <person name="Albert R."/>
            <person name="Binder M."/>
            <person name="Bloem J."/>
            <person name="Labutti K."/>
            <person name="Salamov A."/>
            <person name="Andreopoulos B."/>
            <person name="Baker S."/>
            <person name="Barry K."/>
            <person name="Bills G."/>
            <person name="Bluhm B."/>
            <person name="Cannon C."/>
            <person name="Castanera R."/>
            <person name="Culley D."/>
            <person name="Daum C."/>
            <person name="Ezra D."/>
            <person name="Gonzalez J."/>
            <person name="Henrissat B."/>
            <person name="Kuo A."/>
            <person name="Liang C."/>
            <person name="Lipzen A."/>
            <person name="Lutzoni F."/>
            <person name="Magnuson J."/>
            <person name="Mondo S."/>
            <person name="Nolan M."/>
            <person name="Ohm R."/>
            <person name="Pangilinan J."/>
            <person name="Park H.-J."/>
            <person name="Ramirez L."/>
            <person name="Alfaro M."/>
            <person name="Sun H."/>
            <person name="Tritt A."/>
            <person name="Yoshinaga Y."/>
            <person name="Zwiers L.-H."/>
            <person name="Turgeon B."/>
            <person name="Goodwin S."/>
            <person name="Spatafora J."/>
            <person name="Crous P."/>
            <person name="Grigoriev I."/>
        </authorList>
    </citation>
    <scope>NUCLEOTIDE SEQUENCE</scope>
    <source>
        <strain evidence="7">Tuck. ex Michener</strain>
    </source>
</reference>
<evidence type="ECO:0000313" key="8">
    <source>
        <dbReference type="Proteomes" id="UP000800092"/>
    </source>
</evidence>
<dbReference type="PANTHER" id="PTHR35042:SF1">
    <property type="entry name" value="DUF1772-DOMAIN-CONTAINING PROTEIN"/>
    <property type="match status" value="1"/>
</dbReference>
<gene>
    <name evidence="7" type="ORF">EV356DRAFT_504601</name>
</gene>
<accession>A0A6A6H4Z9</accession>
<evidence type="ECO:0000256" key="6">
    <source>
        <dbReference type="SAM" id="Phobius"/>
    </source>
</evidence>
<feature type="transmembrane region" description="Helical" evidence="6">
    <location>
        <begin position="96"/>
        <end position="115"/>
    </location>
</feature>
<feature type="transmembrane region" description="Helical" evidence="6">
    <location>
        <begin position="20"/>
        <end position="43"/>
    </location>
</feature>
<dbReference type="InterPro" id="IPR013901">
    <property type="entry name" value="Anthrone_oxy"/>
</dbReference>
<feature type="transmembrane region" description="Helical" evidence="6">
    <location>
        <begin position="64"/>
        <end position="84"/>
    </location>
</feature>
<keyword evidence="8" id="KW-1185">Reference proteome</keyword>
<comment type="similarity">
    <text evidence="5">Belongs to the anthrone oxygenase family.</text>
</comment>
<dbReference type="EMBL" id="ML991811">
    <property type="protein sequence ID" value="KAF2232888.1"/>
    <property type="molecule type" value="Genomic_DNA"/>
</dbReference>
<dbReference type="Proteomes" id="UP000800092">
    <property type="component" value="Unassembled WGS sequence"/>
</dbReference>
<dbReference type="OrthoDB" id="5954308at2759"/>
<evidence type="ECO:0000256" key="4">
    <source>
        <dbReference type="ARBA" id="ARBA00023136"/>
    </source>
</evidence>
<name>A0A6A6H4Z9_VIRVR</name>
<evidence type="ECO:0000256" key="3">
    <source>
        <dbReference type="ARBA" id="ARBA00022989"/>
    </source>
</evidence>
<dbReference type="Pfam" id="PF08592">
    <property type="entry name" value="Anthrone_oxy"/>
    <property type="match status" value="1"/>
</dbReference>
<evidence type="ECO:0000313" key="7">
    <source>
        <dbReference type="EMBL" id="KAF2232888.1"/>
    </source>
</evidence>
<keyword evidence="4 6" id="KW-0472">Membrane</keyword>
<evidence type="ECO:0008006" key="9">
    <source>
        <dbReference type="Google" id="ProtNLM"/>
    </source>
</evidence>
<evidence type="ECO:0000256" key="5">
    <source>
        <dbReference type="ARBA" id="ARBA00034313"/>
    </source>
</evidence>
<protein>
    <recommendedName>
        <fullName evidence="9">DUF1772-domain-containing protein</fullName>
    </recommendedName>
</protein>
<comment type="subcellular location">
    <subcellularLocation>
        <location evidence="1">Membrane</location>
        <topology evidence="1">Multi-pass membrane protein</topology>
    </subcellularLocation>
</comment>
<evidence type="ECO:0000256" key="1">
    <source>
        <dbReference type="ARBA" id="ARBA00004141"/>
    </source>
</evidence>
<dbReference type="AlphaFoldDB" id="A0A6A6H4Z9"/>
<sequence length="200" mass="20972">MSQQPSLFYHETAPVAVRIATAVGITMAGFIAGQTASASYLAIPALMEAPAPLLARQWKKLYDIGFSIGPAAYLISSSTFGWLASREPTSSSAFKLYVTAAILIPSSIPYTILLIQPTNDKLEQKVKSFANTSLTDAAVEAGVSKEETTHALVDKWATLNIGRAVISVTGTLCAAYAALSKIDVRGFSSVGLGSGANRLG</sequence>